<name>A0A1I1HL75_9BACT</name>
<dbReference type="SUPFAM" id="SSF54427">
    <property type="entry name" value="NTF2-like"/>
    <property type="match status" value="1"/>
</dbReference>
<dbReference type="Proteomes" id="UP000199514">
    <property type="component" value="Unassembled WGS sequence"/>
</dbReference>
<dbReference type="AlphaFoldDB" id="A0A1I1HL75"/>
<feature type="chain" id="PRO_5011698444" evidence="1">
    <location>
        <begin position="23"/>
        <end position="165"/>
    </location>
</feature>
<keyword evidence="4" id="KW-1185">Reference proteome</keyword>
<feature type="domain" description="SnoaL-like" evidence="2">
    <location>
        <begin position="56"/>
        <end position="157"/>
    </location>
</feature>
<sequence>MKANFLRFSFLLLLLGAFDSMAQEAVTAAPNPEALFTSPDKTLHTNKQAAYHIMKDLLEANHWELADRYIDETYIQHNPNAANGRKAVVDFFTNVLKVQPSPIPDKMKTKIVSVMAEGDLVSVATVRVEKDAKDPSKTYTTTWFDQWRFRNGKAVEHWDCALKMN</sequence>
<evidence type="ECO:0000313" key="3">
    <source>
        <dbReference type="EMBL" id="SFC24827.1"/>
    </source>
</evidence>
<protein>
    <submittedName>
        <fullName evidence="3">Predicted SnoaL-like aldol condensation-catalyzing enzyme</fullName>
    </submittedName>
</protein>
<dbReference type="EMBL" id="FOLE01000004">
    <property type="protein sequence ID" value="SFC24827.1"/>
    <property type="molecule type" value="Genomic_DNA"/>
</dbReference>
<dbReference type="PANTHER" id="PTHR38436">
    <property type="entry name" value="POLYKETIDE CYCLASE SNOAL-LIKE DOMAIN"/>
    <property type="match status" value="1"/>
</dbReference>
<dbReference type="InterPro" id="IPR032710">
    <property type="entry name" value="NTF2-like_dom_sf"/>
</dbReference>
<organism evidence="3 4">
    <name type="scientific">Flexibacter flexilis DSM 6793</name>
    <dbReference type="NCBI Taxonomy" id="927664"/>
    <lineage>
        <taxon>Bacteria</taxon>
        <taxon>Pseudomonadati</taxon>
        <taxon>Bacteroidota</taxon>
        <taxon>Cytophagia</taxon>
        <taxon>Cytophagales</taxon>
        <taxon>Flexibacteraceae</taxon>
        <taxon>Flexibacter</taxon>
    </lineage>
</organism>
<dbReference type="PANTHER" id="PTHR38436:SF1">
    <property type="entry name" value="ESTER CYCLASE"/>
    <property type="match status" value="1"/>
</dbReference>
<dbReference type="OrthoDB" id="9812089at2"/>
<dbReference type="Pfam" id="PF12680">
    <property type="entry name" value="SnoaL_2"/>
    <property type="match status" value="1"/>
</dbReference>
<reference evidence="3 4" key="1">
    <citation type="submission" date="2016-10" db="EMBL/GenBank/DDBJ databases">
        <authorList>
            <person name="de Groot N.N."/>
        </authorList>
    </citation>
    <scope>NUCLEOTIDE SEQUENCE [LARGE SCALE GENOMIC DNA]</scope>
    <source>
        <strain evidence="3 4">DSM 6793</strain>
    </source>
</reference>
<proteinExistence type="predicted"/>
<dbReference type="RefSeq" id="WP_091510383.1">
    <property type="nucleotide sequence ID" value="NZ_FOLE01000004.1"/>
</dbReference>
<dbReference type="Gene3D" id="3.10.450.50">
    <property type="match status" value="1"/>
</dbReference>
<evidence type="ECO:0000259" key="2">
    <source>
        <dbReference type="Pfam" id="PF12680"/>
    </source>
</evidence>
<gene>
    <name evidence="3" type="ORF">SAMN05421780_10412</name>
</gene>
<evidence type="ECO:0000313" key="4">
    <source>
        <dbReference type="Proteomes" id="UP000199514"/>
    </source>
</evidence>
<dbReference type="STRING" id="927664.SAMN05421780_10412"/>
<feature type="signal peptide" evidence="1">
    <location>
        <begin position="1"/>
        <end position="22"/>
    </location>
</feature>
<accession>A0A1I1HL75</accession>
<dbReference type="GO" id="GO:0030638">
    <property type="term" value="P:polyketide metabolic process"/>
    <property type="evidence" value="ECO:0007669"/>
    <property type="project" value="InterPro"/>
</dbReference>
<dbReference type="InterPro" id="IPR037401">
    <property type="entry name" value="SnoaL-like"/>
</dbReference>
<evidence type="ECO:0000256" key="1">
    <source>
        <dbReference type="SAM" id="SignalP"/>
    </source>
</evidence>
<keyword evidence="1" id="KW-0732">Signal</keyword>
<dbReference type="InterPro" id="IPR009959">
    <property type="entry name" value="Cyclase_SnoaL-like"/>
</dbReference>